<evidence type="ECO:0000256" key="2">
    <source>
        <dbReference type="ARBA" id="ARBA00006464"/>
    </source>
</evidence>
<dbReference type="Pfam" id="PF02397">
    <property type="entry name" value="Bac_transf"/>
    <property type="match status" value="1"/>
</dbReference>
<reference evidence="10 11" key="1">
    <citation type="submission" date="2017-02" db="EMBL/GenBank/DDBJ databases">
        <title>Complete genome sequence of the drought resistance-promoting endophyte Pantoea alhagi LTYR-11Z.</title>
        <authorList>
            <person name="Zhang L."/>
        </authorList>
    </citation>
    <scope>NUCLEOTIDE SEQUENCE [LARGE SCALE GENOMIC DNA]</scope>
    <source>
        <strain evidence="10 11">LTYR-11Z</strain>
    </source>
</reference>
<keyword evidence="6 8" id="KW-1133">Transmembrane helix</keyword>
<dbReference type="GO" id="GO:0005886">
    <property type="term" value="C:plasma membrane"/>
    <property type="evidence" value="ECO:0007669"/>
    <property type="project" value="UniProtKB-SubCell"/>
</dbReference>
<evidence type="ECO:0000313" key="10">
    <source>
        <dbReference type="EMBL" id="ARJ43940.1"/>
    </source>
</evidence>
<sequence length="197" mass="22893">MTIKKRFFDILVASFCLLLLMPFMLITALILWLTGMKPLFSHPRMGQGGKIFYCLKFTSMLPMEKVSAAEQARIRHELQLYSVVKNDPRVTRFGAFIRKTSIDELPQFINVLRGDMSVIGPRPIAAYEKDKYGRSYRYYCSVKPGITGLWQVSGRDDLPYHRRVAIDRYYSRRRRARMDIYIFLKTFGVVAGMKGVN</sequence>
<dbReference type="EMBL" id="CP019706">
    <property type="protein sequence ID" value="ARJ43940.1"/>
    <property type="molecule type" value="Genomic_DNA"/>
</dbReference>
<dbReference type="InterPro" id="IPR003362">
    <property type="entry name" value="Bact_transf"/>
</dbReference>
<gene>
    <name evidence="10" type="ORF">B1H58_19055</name>
</gene>
<keyword evidence="5 8" id="KW-0812">Transmembrane</keyword>
<evidence type="ECO:0000313" key="11">
    <source>
        <dbReference type="Proteomes" id="UP000192900"/>
    </source>
</evidence>
<dbReference type="AlphaFoldDB" id="A0A1W6BA30"/>
<dbReference type="STRING" id="1891675.B1H58_19055"/>
<evidence type="ECO:0000256" key="3">
    <source>
        <dbReference type="ARBA" id="ARBA00022475"/>
    </source>
</evidence>
<evidence type="ECO:0000259" key="9">
    <source>
        <dbReference type="Pfam" id="PF02397"/>
    </source>
</evidence>
<dbReference type="RefSeq" id="WP_085071988.1">
    <property type="nucleotide sequence ID" value="NZ_CP019706.1"/>
</dbReference>
<evidence type="ECO:0000256" key="7">
    <source>
        <dbReference type="ARBA" id="ARBA00023136"/>
    </source>
</evidence>
<keyword evidence="4 10" id="KW-0808">Transferase</keyword>
<keyword evidence="7 8" id="KW-0472">Membrane</keyword>
<evidence type="ECO:0000256" key="6">
    <source>
        <dbReference type="ARBA" id="ARBA00022989"/>
    </source>
</evidence>
<comment type="similarity">
    <text evidence="2">Belongs to the bacterial sugar transferase family.</text>
</comment>
<evidence type="ECO:0000256" key="8">
    <source>
        <dbReference type="SAM" id="Phobius"/>
    </source>
</evidence>
<name>A0A1W6BA30_9GAMM</name>
<feature type="transmembrane region" description="Helical" evidence="8">
    <location>
        <begin position="12"/>
        <end position="35"/>
    </location>
</feature>
<evidence type="ECO:0000256" key="4">
    <source>
        <dbReference type="ARBA" id="ARBA00022679"/>
    </source>
</evidence>
<proteinExistence type="inferred from homology"/>
<dbReference type="Proteomes" id="UP000192900">
    <property type="component" value="Chromosome"/>
</dbReference>
<keyword evidence="3" id="KW-1003">Cell membrane</keyword>
<dbReference type="OrthoDB" id="9808602at2"/>
<dbReference type="KEGG" id="palh:B1H58_19055"/>
<accession>A0A1W6BA30</accession>
<dbReference type="PANTHER" id="PTHR30576">
    <property type="entry name" value="COLANIC BIOSYNTHESIS UDP-GLUCOSE LIPID CARRIER TRANSFERASE"/>
    <property type="match status" value="1"/>
</dbReference>
<evidence type="ECO:0000256" key="5">
    <source>
        <dbReference type="ARBA" id="ARBA00022692"/>
    </source>
</evidence>
<comment type="subcellular location">
    <subcellularLocation>
        <location evidence="1">Cell membrane</location>
    </subcellularLocation>
</comment>
<dbReference type="PANTHER" id="PTHR30576:SF4">
    <property type="entry name" value="UNDECAPRENYL-PHOSPHATE GALACTOSE PHOSPHOTRANSFERASE"/>
    <property type="match status" value="1"/>
</dbReference>
<dbReference type="GO" id="GO:0016780">
    <property type="term" value="F:phosphotransferase activity, for other substituted phosphate groups"/>
    <property type="evidence" value="ECO:0007669"/>
    <property type="project" value="TreeGrafter"/>
</dbReference>
<feature type="domain" description="Bacterial sugar transferase" evidence="9">
    <location>
        <begin position="5"/>
        <end position="190"/>
    </location>
</feature>
<protein>
    <submittedName>
        <fullName evidence="10">UDP-phosphate galactose phosphotransferase</fullName>
    </submittedName>
</protein>
<organism evidence="10 11">
    <name type="scientific">Pantoea alhagi</name>
    <dbReference type="NCBI Taxonomy" id="1891675"/>
    <lineage>
        <taxon>Bacteria</taxon>
        <taxon>Pseudomonadati</taxon>
        <taxon>Pseudomonadota</taxon>
        <taxon>Gammaproteobacteria</taxon>
        <taxon>Enterobacterales</taxon>
        <taxon>Erwiniaceae</taxon>
        <taxon>Pantoea</taxon>
    </lineage>
</organism>
<evidence type="ECO:0000256" key="1">
    <source>
        <dbReference type="ARBA" id="ARBA00004236"/>
    </source>
</evidence>
<keyword evidence="11" id="KW-1185">Reference proteome</keyword>